<gene>
    <name evidence="3" type="ORF">SAMN05444858_102462</name>
</gene>
<keyword evidence="2" id="KW-1133">Transmembrane helix</keyword>
<feature type="transmembrane region" description="Helical" evidence="2">
    <location>
        <begin position="17"/>
        <end position="36"/>
    </location>
</feature>
<evidence type="ECO:0000313" key="3">
    <source>
        <dbReference type="EMBL" id="SIQ46821.1"/>
    </source>
</evidence>
<evidence type="ECO:0000256" key="2">
    <source>
        <dbReference type="SAM" id="Phobius"/>
    </source>
</evidence>
<dbReference type="AlphaFoldDB" id="A0A1N6T0F7"/>
<keyword evidence="2" id="KW-0472">Membrane</keyword>
<accession>A0A1N6T0F7</accession>
<sequence length="331" mass="35015">MVTEAGLRPRVARPPRATWWVLCGLVAVLAAVVVGLLWREPLLLVTVGVGALAPVLVGVLRRRRLAVTVTVLILLGLAGTVTVVALHLGATSDDETGSAVGPEKIETVSYRAEAVLDDGTLRLDEEISGADLGLDATWVTEFGWRLDRTVDGVPVYRRGREALARAASPAFSEVELPITLGRRPDGVRLMPGEGSVTAITAPKGALGVIAPAPQGLVDAPRRQEVATVALDADSESLLVTVRAPWLRNPLGRSLDDFFSWGPAAWLVGAATTVLSSIVVGRVTGGLERLLGGLLGWLRPDRSAPPAAAPTQRSRPPRSGAAGLIRRRRVRR</sequence>
<feature type="region of interest" description="Disordered" evidence="1">
    <location>
        <begin position="301"/>
        <end position="331"/>
    </location>
</feature>
<organism evidence="3 4">
    <name type="scientific">Micromonospora avicenniae</name>
    <dbReference type="NCBI Taxonomy" id="1198245"/>
    <lineage>
        <taxon>Bacteria</taxon>
        <taxon>Bacillati</taxon>
        <taxon>Actinomycetota</taxon>
        <taxon>Actinomycetes</taxon>
        <taxon>Micromonosporales</taxon>
        <taxon>Micromonosporaceae</taxon>
        <taxon>Micromonospora</taxon>
    </lineage>
</organism>
<dbReference type="STRING" id="1198245.SAMN05444858_102462"/>
<dbReference type="EMBL" id="FTNF01000002">
    <property type="protein sequence ID" value="SIQ46821.1"/>
    <property type="molecule type" value="Genomic_DNA"/>
</dbReference>
<keyword evidence="2" id="KW-0812">Transmembrane</keyword>
<proteinExistence type="predicted"/>
<reference evidence="3 4" key="1">
    <citation type="submission" date="2017-01" db="EMBL/GenBank/DDBJ databases">
        <authorList>
            <person name="Mah S.A."/>
            <person name="Swanson W.J."/>
            <person name="Moy G.W."/>
            <person name="Vacquier V.D."/>
        </authorList>
    </citation>
    <scope>NUCLEOTIDE SEQUENCE [LARGE SCALE GENOMIC DNA]</scope>
    <source>
        <strain evidence="3 4">DSM 45758</strain>
    </source>
</reference>
<keyword evidence="4" id="KW-1185">Reference proteome</keyword>
<protein>
    <submittedName>
        <fullName evidence="3">Uncharacterized protein</fullName>
    </submittedName>
</protein>
<feature type="transmembrane region" description="Helical" evidence="2">
    <location>
        <begin position="67"/>
        <end position="88"/>
    </location>
</feature>
<evidence type="ECO:0000313" key="4">
    <source>
        <dbReference type="Proteomes" id="UP000186004"/>
    </source>
</evidence>
<feature type="transmembrane region" description="Helical" evidence="2">
    <location>
        <begin position="42"/>
        <end position="60"/>
    </location>
</feature>
<evidence type="ECO:0000256" key="1">
    <source>
        <dbReference type="SAM" id="MobiDB-lite"/>
    </source>
</evidence>
<name>A0A1N6T0F7_9ACTN</name>
<dbReference type="Proteomes" id="UP000186004">
    <property type="component" value="Unassembled WGS sequence"/>
</dbReference>